<dbReference type="InterPro" id="IPR024194">
    <property type="entry name" value="Ac/AlaTfrase_AlgI/DltB"/>
</dbReference>
<evidence type="ECO:0000313" key="9">
    <source>
        <dbReference type="EMBL" id="MEQ2520975.1"/>
    </source>
</evidence>
<comment type="caution">
    <text evidence="9">The sequence shown here is derived from an EMBL/GenBank/DDBJ whole genome shotgun (WGS) entry which is preliminary data.</text>
</comment>
<evidence type="ECO:0000256" key="6">
    <source>
        <dbReference type="ARBA" id="ARBA00023136"/>
    </source>
</evidence>
<dbReference type="PANTHER" id="PTHR13285">
    <property type="entry name" value="ACYLTRANSFERASE"/>
    <property type="match status" value="1"/>
</dbReference>
<evidence type="ECO:0000256" key="3">
    <source>
        <dbReference type="ARBA" id="ARBA00022475"/>
    </source>
</evidence>
<evidence type="ECO:0000256" key="2">
    <source>
        <dbReference type="ARBA" id="ARBA00010323"/>
    </source>
</evidence>
<keyword evidence="7 9" id="KW-0808">Transferase</keyword>
<dbReference type="GO" id="GO:0016746">
    <property type="term" value="F:acyltransferase activity"/>
    <property type="evidence" value="ECO:0007669"/>
    <property type="project" value="UniProtKB-KW"/>
</dbReference>
<dbReference type="PANTHER" id="PTHR13285:SF18">
    <property type="entry name" value="PROTEIN-CYSTEINE N-PALMITOYLTRANSFERASE RASP"/>
    <property type="match status" value="1"/>
</dbReference>
<dbReference type="EC" id="2.3.-.-" evidence="9"/>
<keyword evidence="6 7" id="KW-0472">Membrane</keyword>
<dbReference type="InterPro" id="IPR028362">
    <property type="entry name" value="AlgI"/>
</dbReference>
<keyword evidence="7 9" id="KW-0012">Acyltransferase</keyword>
<comment type="subcellular location">
    <subcellularLocation>
        <location evidence="1">Cell membrane</location>
        <topology evidence="1">Multi-pass membrane protein</topology>
    </subcellularLocation>
</comment>
<dbReference type="PIRSF" id="PIRSF500217">
    <property type="entry name" value="AlgI"/>
    <property type="match status" value="1"/>
</dbReference>
<evidence type="ECO:0000313" key="10">
    <source>
        <dbReference type="Proteomes" id="UP001477672"/>
    </source>
</evidence>
<evidence type="ECO:0000256" key="8">
    <source>
        <dbReference type="SAM" id="Phobius"/>
    </source>
</evidence>
<dbReference type="PIRSF" id="PIRSF016636">
    <property type="entry name" value="AlgI_DltB"/>
    <property type="match status" value="1"/>
</dbReference>
<comment type="similarity">
    <text evidence="2 7">Belongs to the membrane-bound acyltransferase family.</text>
</comment>
<keyword evidence="5 8" id="KW-1133">Transmembrane helix</keyword>
<feature type="transmembrane region" description="Helical" evidence="8">
    <location>
        <begin position="71"/>
        <end position="90"/>
    </location>
</feature>
<name>A0ABV1GGL6_9FIRM</name>
<organism evidence="9 10">
    <name type="scientific">Ruthenibacterium intestinale</name>
    <dbReference type="NCBI Taxonomy" id="3133163"/>
    <lineage>
        <taxon>Bacteria</taxon>
        <taxon>Bacillati</taxon>
        <taxon>Bacillota</taxon>
        <taxon>Clostridia</taxon>
        <taxon>Eubacteriales</taxon>
        <taxon>Oscillospiraceae</taxon>
        <taxon>Ruthenibacterium</taxon>
    </lineage>
</organism>
<protein>
    <submittedName>
        <fullName evidence="9">MBOAT family O-acyltransferase</fullName>
        <ecNumber evidence="9">2.3.-.-</ecNumber>
    </submittedName>
</protein>
<keyword evidence="10" id="KW-1185">Reference proteome</keyword>
<reference evidence="9 10" key="1">
    <citation type="submission" date="2024-03" db="EMBL/GenBank/DDBJ databases">
        <title>Human intestinal bacterial collection.</title>
        <authorList>
            <person name="Pauvert C."/>
            <person name="Hitch T.C.A."/>
            <person name="Clavel T."/>
        </authorList>
    </citation>
    <scope>NUCLEOTIDE SEQUENCE [LARGE SCALE GENOMIC DNA]</scope>
    <source>
        <strain evidence="9 10">CLA-JM-H11</strain>
    </source>
</reference>
<feature type="transmembrane region" description="Helical" evidence="8">
    <location>
        <begin position="29"/>
        <end position="59"/>
    </location>
</feature>
<sequence length="490" mass="55944">MSFQSARFFVFLIVCLFLYYAVPKRWKNLFLLLASWFFYSCAGTAYFVLLVVVSAISYVVADVIGCAKTKAVQTTMLVLGLVMLLGNLCFFKYYDWFGRQLAIAASNLGSAYIPPDYGLAVPLGISFYTFVLSGYLIDVYQRKREPERNFVKLALFASFFPLVSSGPVERSTGLLPQFDRPAPFQYDVFCQGASRILWGFFKKFVVADTLAVVVNRVFLDVTVHTGPYLLLAALFYSYQLYCDFSGYSDIAIGMARLFGFDVIENFRRPFAAHSFSDLWRRWHISLTSWFRQYLYFPLGGSRKGTIRTYLNILLIFLVSGIWHGTGLNFAIWGLLNGVYMVLGRASGNRRAVLARRNPLYRWAWLKALCQIGIVYLLFTSCIVFFRAENLTQALWFYSRLATGWTDLFHPMAVLNGLRNMGVGYATGVPVLIGVLMVEWGEWRAEKEGCSMGAWICRRPFAQKMAIYYLLLLALAFWGKLGTSSFIYFQF</sequence>
<proteinExistence type="inferred from homology"/>
<dbReference type="Proteomes" id="UP001477672">
    <property type="component" value="Unassembled WGS sequence"/>
</dbReference>
<dbReference type="EMBL" id="JBBMFA010000100">
    <property type="protein sequence ID" value="MEQ2520975.1"/>
    <property type="molecule type" value="Genomic_DNA"/>
</dbReference>
<feature type="transmembrane region" description="Helical" evidence="8">
    <location>
        <begin position="465"/>
        <end position="488"/>
    </location>
</feature>
<evidence type="ECO:0000256" key="5">
    <source>
        <dbReference type="ARBA" id="ARBA00022989"/>
    </source>
</evidence>
<gene>
    <name evidence="9" type="ORF">WMO24_11125</name>
</gene>
<evidence type="ECO:0000256" key="7">
    <source>
        <dbReference type="PIRNR" id="PIRNR016636"/>
    </source>
</evidence>
<feature type="transmembrane region" description="Helical" evidence="8">
    <location>
        <begin position="363"/>
        <end position="385"/>
    </location>
</feature>
<evidence type="ECO:0000256" key="4">
    <source>
        <dbReference type="ARBA" id="ARBA00022692"/>
    </source>
</evidence>
<evidence type="ECO:0000256" key="1">
    <source>
        <dbReference type="ARBA" id="ARBA00004651"/>
    </source>
</evidence>
<feature type="transmembrane region" description="Helical" evidence="8">
    <location>
        <begin position="6"/>
        <end position="22"/>
    </location>
</feature>
<dbReference type="InterPro" id="IPR004299">
    <property type="entry name" value="MBOAT_fam"/>
</dbReference>
<dbReference type="Pfam" id="PF03062">
    <property type="entry name" value="MBOAT"/>
    <property type="match status" value="1"/>
</dbReference>
<keyword evidence="4 8" id="KW-0812">Transmembrane</keyword>
<dbReference type="InterPro" id="IPR051085">
    <property type="entry name" value="MB_O-acyltransferase"/>
</dbReference>
<keyword evidence="3 7" id="KW-1003">Cell membrane</keyword>
<feature type="transmembrane region" description="Helical" evidence="8">
    <location>
        <begin position="309"/>
        <end position="342"/>
    </location>
</feature>
<feature type="transmembrane region" description="Helical" evidence="8">
    <location>
        <begin position="119"/>
        <end position="137"/>
    </location>
</feature>
<accession>A0ABV1GGL6</accession>
<dbReference type="RefSeq" id="WP_349216515.1">
    <property type="nucleotide sequence ID" value="NZ_JBBMFA010000100.1"/>
</dbReference>